<accession>A0A2B7XXR9</accession>
<dbReference type="InterPro" id="IPR002110">
    <property type="entry name" value="Ankyrin_rpt"/>
</dbReference>
<name>A0A2B7XXR9_POLH7</name>
<dbReference type="InterPro" id="IPR036770">
    <property type="entry name" value="Ankyrin_rpt-contain_sf"/>
</dbReference>
<organism evidence="3 4">
    <name type="scientific">Polytolypa hystricis (strain UAMH7299)</name>
    <dbReference type="NCBI Taxonomy" id="1447883"/>
    <lineage>
        <taxon>Eukaryota</taxon>
        <taxon>Fungi</taxon>
        <taxon>Dikarya</taxon>
        <taxon>Ascomycota</taxon>
        <taxon>Pezizomycotina</taxon>
        <taxon>Eurotiomycetes</taxon>
        <taxon>Eurotiomycetidae</taxon>
        <taxon>Onygenales</taxon>
        <taxon>Onygenales incertae sedis</taxon>
        <taxon>Polytolypa</taxon>
    </lineage>
</organism>
<dbReference type="Pfam" id="PF13637">
    <property type="entry name" value="Ank_4"/>
    <property type="match status" value="1"/>
</dbReference>
<proteinExistence type="predicted"/>
<comment type="caution">
    <text evidence="3">The sequence shown here is derived from an EMBL/GenBank/DDBJ whole genome shotgun (WGS) entry which is preliminary data.</text>
</comment>
<dbReference type="PANTHER" id="PTHR24198:SF165">
    <property type="entry name" value="ANKYRIN REPEAT-CONTAINING PROTEIN-RELATED"/>
    <property type="match status" value="1"/>
</dbReference>
<dbReference type="STRING" id="1447883.A0A2B7XXR9"/>
<dbReference type="Proteomes" id="UP000224634">
    <property type="component" value="Unassembled WGS sequence"/>
</dbReference>
<dbReference type="Pfam" id="PF00023">
    <property type="entry name" value="Ank"/>
    <property type="match status" value="1"/>
</dbReference>
<dbReference type="AlphaFoldDB" id="A0A2B7XXR9"/>
<dbReference type="EMBL" id="PDNA01000106">
    <property type="protein sequence ID" value="PGH13277.1"/>
    <property type="molecule type" value="Genomic_DNA"/>
</dbReference>
<evidence type="ECO:0000313" key="3">
    <source>
        <dbReference type="EMBL" id="PGH13277.1"/>
    </source>
</evidence>
<dbReference type="PANTHER" id="PTHR24198">
    <property type="entry name" value="ANKYRIN REPEAT AND PROTEIN KINASE DOMAIN-CONTAINING PROTEIN"/>
    <property type="match status" value="1"/>
</dbReference>
<evidence type="ECO:0000256" key="1">
    <source>
        <dbReference type="ARBA" id="ARBA00022737"/>
    </source>
</evidence>
<keyword evidence="4" id="KW-1185">Reference proteome</keyword>
<keyword evidence="2" id="KW-0040">ANK repeat</keyword>
<evidence type="ECO:0000256" key="2">
    <source>
        <dbReference type="ARBA" id="ARBA00023043"/>
    </source>
</evidence>
<dbReference type="SMART" id="SM00248">
    <property type="entry name" value="ANK"/>
    <property type="match status" value="4"/>
</dbReference>
<sequence>MRICLDTDIQQLSDCHPEDWVRNAIEGDSLPAVKLLLEDDVADVNEALGYAIELRRVSIVDFLLDRGADPNIRIYAFVTNFEHSLSPVSYAGYSNDAVLMRVLLDHGLDVEDPDYDLRPIFWAIKYNNLDMARMLIYRGADISPQEYDLDWPLSQAIRFGRREIVQLLLDKGGPLRPSIDSEWLLRLVEDYGDEQVKQLFPHGLLDIPRN</sequence>
<reference evidence="3 4" key="1">
    <citation type="submission" date="2017-10" db="EMBL/GenBank/DDBJ databases">
        <title>Comparative genomics in systemic dimorphic fungi from Ajellomycetaceae.</title>
        <authorList>
            <person name="Munoz J.F."/>
            <person name="Mcewen J.G."/>
            <person name="Clay O.K."/>
            <person name="Cuomo C.A."/>
        </authorList>
    </citation>
    <scope>NUCLEOTIDE SEQUENCE [LARGE SCALE GENOMIC DNA]</scope>
    <source>
        <strain evidence="3 4">UAMH7299</strain>
    </source>
</reference>
<dbReference type="Gene3D" id="1.25.40.20">
    <property type="entry name" value="Ankyrin repeat-containing domain"/>
    <property type="match status" value="2"/>
</dbReference>
<dbReference type="SUPFAM" id="SSF48403">
    <property type="entry name" value="Ankyrin repeat"/>
    <property type="match status" value="1"/>
</dbReference>
<protein>
    <submittedName>
        <fullName evidence="3">Uncharacterized protein</fullName>
    </submittedName>
</protein>
<gene>
    <name evidence="3" type="ORF">AJ80_06387</name>
</gene>
<keyword evidence="1" id="KW-0677">Repeat</keyword>
<dbReference type="OrthoDB" id="341259at2759"/>
<evidence type="ECO:0000313" key="4">
    <source>
        <dbReference type="Proteomes" id="UP000224634"/>
    </source>
</evidence>